<dbReference type="Proteomes" id="UP000596742">
    <property type="component" value="Unassembled WGS sequence"/>
</dbReference>
<evidence type="ECO:0000256" key="1">
    <source>
        <dbReference type="SAM" id="MobiDB-lite"/>
    </source>
</evidence>
<feature type="compositionally biased region" description="Polar residues" evidence="1">
    <location>
        <begin position="124"/>
        <end position="135"/>
    </location>
</feature>
<organism evidence="2 3">
    <name type="scientific">Mytilus galloprovincialis</name>
    <name type="common">Mediterranean mussel</name>
    <dbReference type="NCBI Taxonomy" id="29158"/>
    <lineage>
        <taxon>Eukaryota</taxon>
        <taxon>Metazoa</taxon>
        <taxon>Spiralia</taxon>
        <taxon>Lophotrochozoa</taxon>
        <taxon>Mollusca</taxon>
        <taxon>Bivalvia</taxon>
        <taxon>Autobranchia</taxon>
        <taxon>Pteriomorphia</taxon>
        <taxon>Mytilida</taxon>
        <taxon>Mytiloidea</taxon>
        <taxon>Mytilidae</taxon>
        <taxon>Mytilinae</taxon>
        <taxon>Mytilus</taxon>
    </lineage>
</organism>
<proteinExistence type="predicted"/>
<evidence type="ECO:0000313" key="2">
    <source>
        <dbReference type="EMBL" id="VDI30257.1"/>
    </source>
</evidence>
<reference evidence="2" key="1">
    <citation type="submission" date="2018-11" db="EMBL/GenBank/DDBJ databases">
        <authorList>
            <person name="Alioto T."/>
            <person name="Alioto T."/>
        </authorList>
    </citation>
    <scope>NUCLEOTIDE SEQUENCE</scope>
</reference>
<protein>
    <submittedName>
        <fullName evidence="2">Uncharacterized protein</fullName>
    </submittedName>
</protein>
<feature type="region of interest" description="Disordered" evidence="1">
    <location>
        <begin position="1"/>
        <end position="70"/>
    </location>
</feature>
<sequence length="150" mass="16524">METAEDGNAEAVENQATDKNECTSDLSSNHDHEQENSSVHDEDQNDHCEAYAEPQSEENEDPEATQSPVDIVEAIPTTSIETELQQSQSILTGIVTNNSELLDDIPNLKAARPKVIPARRENNKPANTANKSNGIPNKKLRTTTNHQIHN</sequence>
<keyword evidence="3" id="KW-1185">Reference proteome</keyword>
<feature type="region of interest" description="Disordered" evidence="1">
    <location>
        <begin position="117"/>
        <end position="150"/>
    </location>
</feature>
<name>A0A8B6E8F5_MYTGA</name>
<evidence type="ECO:0000313" key="3">
    <source>
        <dbReference type="Proteomes" id="UP000596742"/>
    </source>
</evidence>
<comment type="caution">
    <text evidence="2">The sequence shown here is derived from an EMBL/GenBank/DDBJ whole genome shotgun (WGS) entry which is preliminary data.</text>
</comment>
<dbReference type="OrthoDB" id="10363614at2759"/>
<dbReference type="AlphaFoldDB" id="A0A8B6E8F5"/>
<gene>
    <name evidence="2" type="ORF">MGAL_10B071580</name>
</gene>
<feature type="compositionally biased region" description="Basic and acidic residues" evidence="1">
    <location>
        <begin position="16"/>
        <end position="50"/>
    </location>
</feature>
<dbReference type="EMBL" id="UYJE01004675">
    <property type="protein sequence ID" value="VDI30257.1"/>
    <property type="molecule type" value="Genomic_DNA"/>
</dbReference>
<accession>A0A8B6E8F5</accession>